<dbReference type="AlphaFoldDB" id="A0ABD1LP20"/>
<dbReference type="InterPro" id="IPR002423">
    <property type="entry name" value="Cpn60/GroEL/TCP-1"/>
</dbReference>
<dbReference type="SUPFAM" id="SSF52029">
    <property type="entry name" value="GroEL apical domain-like"/>
    <property type="match status" value="1"/>
</dbReference>
<gene>
    <name evidence="1" type="ORF">Fmac_024281</name>
</gene>
<comment type="caution">
    <text evidence="1">The sequence shown here is derived from an EMBL/GenBank/DDBJ whole genome shotgun (WGS) entry which is preliminary data.</text>
</comment>
<dbReference type="PANTHER" id="PTHR45748">
    <property type="entry name" value="1-PHOSPHATIDYLINOSITOL 3-PHOSPHATE 5-KINASE-RELATED"/>
    <property type="match status" value="1"/>
</dbReference>
<evidence type="ECO:0000313" key="1">
    <source>
        <dbReference type="EMBL" id="KAL2325223.1"/>
    </source>
</evidence>
<dbReference type="Proteomes" id="UP001603857">
    <property type="component" value="Unassembled WGS sequence"/>
</dbReference>
<name>A0ABD1LP20_9FABA</name>
<accession>A0ABD1LP20</accession>
<protein>
    <submittedName>
        <fullName evidence="1">Uncharacterized protein</fullName>
    </submittedName>
</protein>
<proteinExistence type="predicted"/>
<dbReference type="Gene3D" id="3.50.7.10">
    <property type="entry name" value="GroEL"/>
    <property type="match status" value="1"/>
</dbReference>
<organism evidence="1 2">
    <name type="scientific">Flemingia macrophylla</name>
    <dbReference type="NCBI Taxonomy" id="520843"/>
    <lineage>
        <taxon>Eukaryota</taxon>
        <taxon>Viridiplantae</taxon>
        <taxon>Streptophyta</taxon>
        <taxon>Embryophyta</taxon>
        <taxon>Tracheophyta</taxon>
        <taxon>Spermatophyta</taxon>
        <taxon>Magnoliopsida</taxon>
        <taxon>eudicotyledons</taxon>
        <taxon>Gunneridae</taxon>
        <taxon>Pentapetalae</taxon>
        <taxon>rosids</taxon>
        <taxon>fabids</taxon>
        <taxon>Fabales</taxon>
        <taxon>Fabaceae</taxon>
        <taxon>Papilionoideae</taxon>
        <taxon>50 kb inversion clade</taxon>
        <taxon>NPAAA clade</taxon>
        <taxon>indigoferoid/millettioid clade</taxon>
        <taxon>Phaseoleae</taxon>
        <taxon>Flemingia</taxon>
    </lineage>
</organism>
<evidence type="ECO:0000313" key="2">
    <source>
        <dbReference type="Proteomes" id="UP001603857"/>
    </source>
</evidence>
<reference evidence="1 2" key="1">
    <citation type="submission" date="2024-08" db="EMBL/GenBank/DDBJ databases">
        <title>Insights into the chromosomal genome structure of Flemingia macrophylla.</title>
        <authorList>
            <person name="Ding Y."/>
            <person name="Zhao Y."/>
            <person name="Bi W."/>
            <person name="Wu M."/>
            <person name="Zhao G."/>
            <person name="Gong Y."/>
            <person name="Li W."/>
            <person name="Zhang P."/>
        </authorList>
    </citation>
    <scope>NUCLEOTIDE SEQUENCE [LARGE SCALE GENOMIC DNA]</scope>
    <source>
        <strain evidence="1">DYQJB</strain>
        <tissue evidence="1">Leaf</tissue>
    </source>
</reference>
<sequence length="104" mass="11566">MYYTLVNFPDLAIDATATVDIDLGQGLRDIDIKNYIKVGKVPGGQLEDSRVLKGVMINKDVVAPGKMKRKIANPRVILLDCPLEYKRVKIKQMLKCSKKTGVSC</sequence>
<keyword evidence="2" id="KW-1185">Reference proteome</keyword>
<dbReference type="EMBL" id="JBGMDY010000008">
    <property type="protein sequence ID" value="KAL2325223.1"/>
    <property type="molecule type" value="Genomic_DNA"/>
</dbReference>
<dbReference type="Pfam" id="PF00118">
    <property type="entry name" value="Cpn60_TCP1"/>
    <property type="match status" value="1"/>
</dbReference>
<dbReference type="PANTHER" id="PTHR45748:SF7">
    <property type="entry name" value="1-PHOSPHATIDYLINOSITOL 3-PHOSPHATE 5-KINASE-RELATED"/>
    <property type="match status" value="1"/>
</dbReference>
<dbReference type="InterPro" id="IPR027409">
    <property type="entry name" value="GroEL-like_apical_dom_sf"/>
</dbReference>